<keyword evidence="2" id="KW-1185">Reference proteome</keyword>
<accession>A0A518GPH0</accession>
<dbReference type="KEGG" id="peh:Spb1_24540"/>
<sequence length="145" mass="14814">MVRSSAIRLTIGFGLALSGCSGGGAADQPKLAAAAGVVRFDSKPVANASVTFYPEKGPAAVGQTDADGKFQVKTNGQLGAVVGKHKVTVVDQTHAGSAPPPSDGNAINFAVKATYSKKYLDPSLTDLLIDIPANGHRELVLDLTP</sequence>
<evidence type="ECO:0000313" key="1">
    <source>
        <dbReference type="EMBL" id="QDV30520.1"/>
    </source>
</evidence>
<organism evidence="1 2">
    <name type="scientific">Planctopirus ephydatiae</name>
    <dbReference type="NCBI Taxonomy" id="2528019"/>
    <lineage>
        <taxon>Bacteria</taxon>
        <taxon>Pseudomonadati</taxon>
        <taxon>Planctomycetota</taxon>
        <taxon>Planctomycetia</taxon>
        <taxon>Planctomycetales</taxon>
        <taxon>Planctomycetaceae</taxon>
        <taxon>Planctopirus</taxon>
    </lineage>
</organism>
<evidence type="ECO:0008006" key="3">
    <source>
        <dbReference type="Google" id="ProtNLM"/>
    </source>
</evidence>
<dbReference type="PROSITE" id="PS51257">
    <property type="entry name" value="PROKAR_LIPOPROTEIN"/>
    <property type="match status" value="1"/>
</dbReference>
<dbReference type="Proteomes" id="UP000315349">
    <property type="component" value="Chromosome"/>
</dbReference>
<gene>
    <name evidence="1" type="ORF">Spb1_24540</name>
</gene>
<protein>
    <recommendedName>
        <fullName evidence="3">Carboxypeptidase regulatory-like domain-containing protein</fullName>
    </recommendedName>
</protein>
<dbReference type="OrthoDB" id="268362at2"/>
<evidence type="ECO:0000313" key="2">
    <source>
        <dbReference type="Proteomes" id="UP000315349"/>
    </source>
</evidence>
<dbReference type="AlphaFoldDB" id="A0A518GPH0"/>
<reference evidence="1 2" key="1">
    <citation type="submission" date="2019-02" db="EMBL/GenBank/DDBJ databases">
        <title>Deep-cultivation of Planctomycetes and their phenomic and genomic characterization uncovers novel biology.</title>
        <authorList>
            <person name="Wiegand S."/>
            <person name="Jogler M."/>
            <person name="Boedeker C."/>
            <person name="Pinto D."/>
            <person name="Vollmers J."/>
            <person name="Rivas-Marin E."/>
            <person name="Kohn T."/>
            <person name="Peeters S.H."/>
            <person name="Heuer A."/>
            <person name="Rast P."/>
            <person name="Oberbeckmann S."/>
            <person name="Bunk B."/>
            <person name="Jeske O."/>
            <person name="Meyerdierks A."/>
            <person name="Storesund J.E."/>
            <person name="Kallscheuer N."/>
            <person name="Luecker S."/>
            <person name="Lage O.M."/>
            <person name="Pohl T."/>
            <person name="Merkel B.J."/>
            <person name="Hornburger P."/>
            <person name="Mueller R.-W."/>
            <person name="Bruemmer F."/>
            <person name="Labrenz M."/>
            <person name="Spormann A.M."/>
            <person name="Op den Camp H."/>
            <person name="Overmann J."/>
            <person name="Amann R."/>
            <person name="Jetten M.S.M."/>
            <person name="Mascher T."/>
            <person name="Medema M.H."/>
            <person name="Devos D.P."/>
            <person name="Kaster A.-K."/>
            <person name="Ovreas L."/>
            <person name="Rohde M."/>
            <person name="Galperin M.Y."/>
            <person name="Jogler C."/>
        </authorList>
    </citation>
    <scope>NUCLEOTIDE SEQUENCE [LARGE SCALE GENOMIC DNA]</scope>
    <source>
        <strain evidence="1 2">Spb1</strain>
    </source>
</reference>
<dbReference type="EMBL" id="CP036299">
    <property type="protein sequence ID" value="QDV30520.1"/>
    <property type="molecule type" value="Genomic_DNA"/>
</dbReference>
<name>A0A518GPH0_9PLAN</name>
<proteinExistence type="predicted"/>
<dbReference type="RefSeq" id="WP_145300015.1">
    <property type="nucleotide sequence ID" value="NZ_CP036299.1"/>
</dbReference>